<evidence type="ECO:0000313" key="2">
    <source>
        <dbReference type="EMBL" id="GAG30620.1"/>
    </source>
</evidence>
<proteinExistence type="predicted"/>
<dbReference type="AlphaFoldDB" id="X0WIY3"/>
<feature type="transmembrane region" description="Helical" evidence="1">
    <location>
        <begin position="12"/>
        <end position="29"/>
    </location>
</feature>
<protein>
    <submittedName>
        <fullName evidence="2">Uncharacterized protein</fullName>
    </submittedName>
</protein>
<name>X0WIY3_9ZZZZ</name>
<gene>
    <name evidence="2" type="ORF">S01H1_66433</name>
</gene>
<keyword evidence="1" id="KW-1133">Transmembrane helix</keyword>
<keyword evidence="1" id="KW-0812">Transmembrane</keyword>
<evidence type="ECO:0000256" key="1">
    <source>
        <dbReference type="SAM" id="Phobius"/>
    </source>
</evidence>
<dbReference type="EMBL" id="BARS01043924">
    <property type="protein sequence ID" value="GAG30620.1"/>
    <property type="molecule type" value="Genomic_DNA"/>
</dbReference>
<sequence length="42" mass="4413">MLLFYDWEFMGLALGAIGLAAAVVIQLAAMDPTKTKAPDDGS</sequence>
<reference evidence="2" key="1">
    <citation type="journal article" date="2014" name="Front. Microbiol.">
        <title>High frequency of phylogenetically diverse reductive dehalogenase-homologous genes in deep subseafloor sedimentary metagenomes.</title>
        <authorList>
            <person name="Kawai M."/>
            <person name="Futagami T."/>
            <person name="Toyoda A."/>
            <person name="Takaki Y."/>
            <person name="Nishi S."/>
            <person name="Hori S."/>
            <person name="Arai W."/>
            <person name="Tsubouchi T."/>
            <person name="Morono Y."/>
            <person name="Uchiyama I."/>
            <person name="Ito T."/>
            <person name="Fujiyama A."/>
            <person name="Inagaki F."/>
            <person name="Takami H."/>
        </authorList>
    </citation>
    <scope>NUCLEOTIDE SEQUENCE</scope>
    <source>
        <strain evidence="2">Expedition CK06-06</strain>
    </source>
</reference>
<comment type="caution">
    <text evidence="2">The sequence shown here is derived from an EMBL/GenBank/DDBJ whole genome shotgun (WGS) entry which is preliminary data.</text>
</comment>
<keyword evidence="1" id="KW-0472">Membrane</keyword>
<organism evidence="2">
    <name type="scientific">marine sediment metagenome</name>
    <dbReference type="NCBI Taxonomy" id="412755"/>
    <lineage>
        <taxon>unclassified sequences</taxon>
        <taxon>metagenomes</taxon>
        <taxon>ecological metagenomes</taxon>
    </lineage>
</organism>
<accession>X0WIY3</accession>